<name>A0ACC2W6N3_9TREE</name>
<gene>
    <name evidence="1" type="ORF">QFC21_000860</name>
</gene>
<dbReference type="Proteomes" id="UP001227268">
    <property type="component" value="Unassembled WGS sequence"/>
</dbReference>
<evidence type="ECO:0000313" key="2">
    <source>
        <dbReference type="Proteomes" id="UP001227268"/>
    </source>
</evidence>
<keyword evidence="2" id="KW-1185">Reference proteome</keyword>
<accession>A0ACC2W6N3</accession>
<dbReference type="EMBL" id="JASBWT010000002">
    <property type="protein sequence ID" value="KAJ9107410.1"/>
    <property type="molecule type" value="Genomic_DNA"/>
</dbReference>
<proteinExistence type="predicted"/>
<comment type="caution">
    <text evidence="1">The sequence shown here is derived from an EMBL/GenBank/DDBJ whole genome shotgun (WGS) entry which is preliminary data.</text>
</comment>
<protein>
    <submittedName>
        <fullName evidence="1">Uncharacterized protein</fullName>
    </submittedName>
</protein>
<organism evidence="1 2">
    <name type="scientific">Naganishia friedmannii</name>
    <dbReference type="NCBI Taxonomy" id="89922"/>
    <lineage>
        <taxon>Eukaryota</taxon>
        <taxon>Fungi</taxon>
        <taxon>Dikarya</taxon>
        <taxon>Basidiomycota</taxon>
        <taxon>Agaricomycotina</taxon>
        <taxon>Tremellomycetes</taxon>
        <taxon>Filobasidiales</taxon>
        <taxon>Filobasidiaceae</taxon>
        <taxon>Naganishia</taxon>
    </lineage>
</organism>
<reference evidence="1" key="1">
    <citation type="submission" date="2023-04" db="EMBL/GenBank/DDBJ databases">
        <title>Draft Genome sequencing of Naganishia species isolated from polar environments using Oxford Nanopore Technology.</title>
        <authorList>
            <person name="Leo P."/>
            <person name="Venkateswaran K."/>
        </authorList>
    </citation>
    <scope>NUCLEOTIDE SEQUENCE</scope>
    <source>
        <strain evidence="1">MNA-CCFEE 5423</strain>
    </source>
</reference>
<sequence length="446" mass="46416">MSAKRKWDDEANPAPAPAISSDAAAQAGKSLLFTIFTGNMRAVSNNNVHPVAAIAARIAATMSGGLGASPSGGAAGVPPKDDKKDPYDGAFTYDIDINDLRNRYLITKGATQHQISTETGASVTTKGVWLPDRSKAGPTDQPLFIHISAPSQAVLDTAVKRVNEVISQELGPLVEDRSQWAKNRERFGLKDGAPGAPEGRERRKWPEEKIPIGLESMRNFNVRAKVVGPGGMFVKYIQSETGTRVQIKGVGSGFYETDTGMESTDPMHINIAGPDESQVEKAKELANDLLDVVRQEYEKARQSSMGGGMGMSGYSGYQAQGGQGYGMQGMQGMQGGAQGAYAGYYAQGYSGAAATPAGTDASGQQPPLPGATPDGSATAAAGATPATGAADPNDPAAQYEAYRAYWAAYGYDVNDPAFQAWQASQQAAGAGGDASATPQQPAAPAA</sequence>
<evidence type="ECO:0000313" key="1">
    <source>
        <dbReference type="EMBL" id="KAJ9107410.1"/>
    </source>
</evidence>